<dbReference type="Pfam" id="PF01485">
    <property type="entry name" value="IBR"/>
    <property type="match status" value="2"/>
</dbReference>
<gene>
    <name evidence="11" type="ORF">PG993_014766</name>
</gene>
<keyword evidence="7" id="KW-0833">Ubl conjugation pathway</keyword>
<dbReference type="EC" id="2.3.2.31" evidence="2"/>
<keyword evidence="5" id="KW-0677">Repeat</keyword>
<dbReference type="PROSITE" id="PS51873">
    <property type="entry name" value="TRIAD"/>
    <property type="match status" value="1"/>
</dbReference>
<organism evidence="11 12">
    <name type="scientific">Apiospora rasikravindrae</name>
    <dbReference type="NCBI Taxonomy" id="990691"/>
    <lineage>
        <taxon>Eukaryota</taxon>
        <taxon>Fungi</taxon>
        <taxon>Dikarya</taxon>
        <taxon>Ascomycota</taxon>
        <taxon>Pezizomycotina</taxon>
        <taxon>Sordariomycetes</taxon>
        <taxon>Xylariomycetidae</taxon>
        <taxon>Amphisphaeriales</taxon>
        <taxon>Apiosporaceae</taxon>
        <taxon>Apiospora</taxon>
    </lineage>
</organism>
<dbReference type="Gene3D" id="1.20.120.1750">
    <property type="match status" value="1"/>
</dbReference>
<reference evidence="11 12" key="1">
    <citation type="submission" date="2023-01" db="EMBL/GenBank/DDBJ databases">
        <title>Analysis of 21 Apiospora genomes using comparative genomics revels a genus with tremendous synthesis potential of carbohydrate active enzymes and secondary metabolites.</title>
        <authorList>
            <person name="Sorensen T."/>
        </authorList>
    </citation>
    <scope>NUCLEOTIDE SEQUENCE [LARGE SCALE GENOMIC DNA]</scope>
    <source>
        <strain evidence="11 12">CBS 33761</strain>
    </source>
</reference>
<dbReference type="PANTHER" id="PTHR11685">
    <property type="entry name" value="RBR FAMILY RING FINGER AND IBR DOMAIN-CONTAINING"/>
    <property type="match status" value="1"/>
</dbReference>
<accession>A0ABR1RNW5</accession>
<evidence type="ECO:0000256" key="5">
    <source>
        <dbReference type="ARBA" id="ARBA00022737"/>
    </source>
</evidence>
<evidence type="ECO:0000256" key="7">
    <source>
        <dbReference type="ARBA" id="ARBA00022786"/>
    </source>
</evidence>
<dbReference type="InterPro" id="IPR002867">
    <property type="entry name" value="IBR_dom"/>
</dbReference>
<evidence type="ECO:0000256" key="8">
    <source>
        <dbReference type="ARBA" id="ARBA00022833"/>
    </source>
</evidence>
<dbReference type="InterPro" id="IPR031127">
    <property type="entry name" value="E3_UB_ligase_RBR"/>
</dbReference>
<evidence type="ECO:0000256" key="1">
    <source>
        <dbReference type="ARBA" id="ARBA00001798"/>
    </source>
</evidence>
<comment type="catalytic activity">
    <reaction evidence="1">
        <text>[E2 ubiquitin-conjugating enzyme]-S-ubiquitinyl-L-cysteine + [acceptor protein]-L-lysine = [E2 ubiquitin-conjugating enzyme]-L-cysteine + [acceptor protein]-N(6)-ubiquitinyl-L-lysine.</text>
        <dbReference type="EC" id="2.3.2.31"/>
    </reaction>
</comment>
<dbReference type="CDD" id="cd22584">
    <property type="entry name" value="Rcat_RBR_unk"/>
    <property type="match status" value="1"/>
</dbReference>
<comment type="caution">
    <text evidence="11">The sequence shown here is derived from an EMBL/GenBank/DDBJ whole genome shotgun (WGS) entry which is preliminary data.</text>
</comment>
<evidence type="ECO:0000259" key="10">
    <source>
        <dbReference type="PROSITE" id="PS51873"/>
    </source>
</evidence>
<keyword evidence="3" id="KW-0808">Transferase</keyword>
<name>A0ABR1RNW5_9PEZI</name>
<feature type="region of interest" description="Disordered" evidence="9">
    <location>
        <begin position="222"/>
        <end position="247"/>
    </location>
</feature>
<evidence type="ECO:0000256" key="2">
    <source>
        <dbReference type="ARBA" id="ARBA00012251"/>
    </source>
</evidence>
<dbReference type="InterPro" id="IPR044066">
    <property type="entry name" value="TRIAD_supradom"/>
</dbReference>
<sequence>MADVRQPQDPTDDGQDDWACIACGDKVPGVKTDEDERVMSCGHVYYWLCFARNVKSALRSLPFRPVRCCGQDPVPSFSIWLVQRRAKEEAGFTLSDAEVNRYILRNDEAASGSLSRVYCHRPECNAYIHTEDRTDTAGWCWICEVNTCLTCREAAHTGACDEEVLQRSKEADETLLRLAQEKGWTQCPACNAMTERIDGCNFMTCHCGQYFCYKCGIPEEDEGEHFHESDDEYGPESDEEDDEDDED</sequence>
<keyword evidence="12" id="KW-1185">Reference proteome</keyword>
<proteinExistence type="predicted"/>
<dbReference type="SUPFAM" id="SSF57850">
    <property type="entry name" value="RING/U-box"/>
    <property type="match status" value="1"/>
</dbReference>
<keyword evidence="4" id="KW-0479">Metal-binding</keyword>
<protein>
    <recommendedName>
        <fullName evidence="2">RBR-type E3 ubiquitin transferase</fullName>
        <ecNumber evidence="2">2.3.2.31</ecNumber>
    </recommendedName>
</protein>
<evidence type="ECO:0000256" key="4">
    <source>
        <dbReference type="ARBA" id="ARBA00022723"/>
    </source>
</evidence>
<evidence type="ECO:0000256" key="9">
    <source>
        <dbReference type="SAM" id="MobiDB-lite"/>
    </source>
</evidence>
<evidence type="ECO:0000313" key="12">
    <source>
        <dbReference type="Proteomes" id="UP001444661"/>
    </source>
</evidence>
<feature type="domain" description="RING-type" evidence="10">
    <location>
        <begin position="16"/>
        <end position="240"/>
    </location>
</feature>
<dbReference type="EMBL" id="JAQQWK010000014">
    <property type="protein sequence ID" value="KAK8016577.1"/>
    <property type="molecule type" value="Genomic_DNA"/>
</dbReference>
<keyword evidence="8" id="KW-0862">Zinc</keyword>
<evidence type="ECO:0000313" key="11">
    <source>
        <dbReference type="EMBL" id="KAK8016577.1"/>
    </source>
</evidence>
<keyword evidence="6" id="KW-0863">Zinc-finger</keyword>
<evidence type="ECO:0000256" key="3">
    <source>
        <dbReference type="ARBA" id="ARBA00022679"/>
    </source>
</evidence>
<dbReference type="Proteomes" id="UP001444661">
    <property type="component" value="Unassembled WGS sequence"/>
</dbReference>
<evidence type="ECO:0000256" key="6">
    <source>
        <dbReference type="ARBA" id="ARBA00022771"/>
    </source>
</evidence>